<dbReference type="OrthoDB" id="9894316at2759"/>
<dbReference type="GO" id="GO:0030121">
    <property type="term" value="C:AP-1 adaptor complex"/>
    <property type="evidence" value="ECO:0007669"/>
    <property type="project" value="TreeGrafter"/>
</dbReference>
<proteinExistence type="predicted"/>
<dbReference type="GO" id="GO:0030276">
    <property type="term" value="F:clathrin binding"/>
    <property type="evidence" value="ECO:0007669"/>
    <property type="project" value="InterPro"/>
</dbReference>
<dbReference type="PANTHER" id="PTHR16156">
    <property type="entry name" value="AFTIPHILIN A-RELATED"/>
    <property type="match status" value="1"/>
</dbReference>
<feature type="domain" description="Aftiphilin clathrin-binding box" evidence="1">
    <location>
        <begin position="216"/>
        <end position="293"/>
    </location>
</feature>
<dbReference type="InterPro" id="IPR029205">
    <property type="entry name" value="Clathrin-bd"/>
</dbReference>
<dbReference type="InterPro" id="IPR046359">
    <property type="entry name" value="Aftin-like"/>
</dbReference>
<sequence length="346" mass="38965">MQGQNLLQMNSSVEGENQSCLKALSTEKYAISPSEYSCRTGSHYLNQNGNLDASLEMELVQENVHRKNDDDDDDGTIGEGSLEIPQDINTVESSNTWGDFEGFSEVKLVNLSYIPEPLEKINEKVSHTNGMDINDTHSTTSFRQVLSKAVGYEKEAVAKTTTKVVVSSEDTVKQSFPEIPLPQCFDKISTLKQVLHPERQDVNIPECTEKQACLDSANLWKTITQCNSPSDLRYHRNEFHCQENLLAVLGINANQKAVPEFKGSILEKTNRENEDSSVDKFNLSTCKALIQTKLSVSPEPRQNHLFTYNLFLKKTPSSANMQYITVSQKKRFFTAQSLRMKMFSSN</sequence>
<gene>
    <name evidence="2" type="ORF">L345_02291</name>
</gene>
<organism evidence="2 3">
    <name type="scientific">Ophiophagus hannah</name>
    <name type="common">King cobra</name>
    <name type="synonym">Naja hannah</name>
    <dbReference type="NCBI Taxonomy" id="8665"/>
    <lineage>
        <taxon>Eukaryota</taxon>
        <taxon>Metazoa</taxon>
        <taxon>Chordata</taxon>
        <taxon>Craniata</taxon>
        <taxon>Vertebrata</taxon>
        <taxon>Euteleostomi</taxon>
        <taxon>Lepidosauria</taxon>
        <taxon>Squamata</taxon>
        <taxon>Bifurcata</taxon>
        <taxon>Unidentata</taxon>
        <taxon>Episquamata</taxon>
        <taxon>Toxicofera</taxon>
        <taxon>Serpentes</taxon>
        <taxon>Colubroidea</taxon>
        <taxon>Elapidae</taxon>
        <taxon>Elapinae</taxon>
        <taxon>Ophiophagus</taxon>
    </lineage>
</organism>
<keyword evidence="3" id="KW-1185">Reference proteome</keyword>
<dbReference type="GO" id="GO:0032588">
    <property type="term" value="C:trans-Golgi network membrane"/>
    <property type="evidence" value="ECO:0007669"/>
    <property type="project" value="InterPro"/>
</dbReference>
<evidence type="ECO:0000313" key="3">
    <source>
        <dbReference type="Proteomes" id="UP000018936"/>
    </source>
</evidence>
<reference evidence="2 3" key="1">
    <citation type="journal article" date="2013" name="Proc. Natl. Acad. Sci. U.S.A.">
        <title>The king cobra genome reveals dynamic gene evolution and adaptation in the snake venom system.</title>
        <authorList>
            <person name="Vonk F.J."/>
            <person name="Casewell N.R."/>
            <person name="Henkel C.V."/>
            <person name="Heimberg A.M."/>
            <person name="Jansen H.J."/>
            <person name="McCleary R.J."/>
            <person name="Kerkkamp H.M."/>
            <person name="Vos R.A."/>
            <person name="Guerreiro I."/>
            <person name="Calvete J.J."/>
            <person name="Wuster W."/>
            <person name="Woods A.E."/>
            <person name="Logan J.M."/>
            <person name="Harrison R.A."/>
            <person name="Castoe T.A."/>
            <person name="de Koning A.P."/>
            <person name="Pollock D.D."/>
            <person name="Yandell M."/>
            <person name="Calderon D."/>
            <person name="Renjifo C."/>
            <person name="Currier R.B."/>
            <person name="Salgado D."/>
            <person name="Pla D."/>
            <person name="Sanz L."/>
            <person name="Hyder A.S."/>
            <person name="Ribeiro J.M."/>
            <person name="Arntzen J.W."/>
            <person name="van den Thillart G.E."/>
            <person name="Boetzer M."/>
            <person name="Pirovano W."/>
            <person name="Dirks R.P."/>
            <person name="Spaink H.P."/>
            <person name="Duboule D."/>
            <person name="McGlinn E."/>
            <person name="Kini R.M."/>
            <person name="Richardson M.K."/>
        </authorList>
    </citation>
    <scope>NUCLEOTIDE SEQUENCE</scope>
    <source>
        <tissue evidence="2">Blood</tissue>
    </source>
</reference>
<dbReference type="AlphaFoldDB" id="V8PCZ2"/>
<feature type="non-terminal residue" evidence="2">
    <location>
        <position position="346"/>
    </location>
</feature>
<name>V8PCZ2_OPHHA</name>
<dbReference type="Pfam" id="PF15045">
    <property type="entry name" value="Clathrin_bdg"/>
    <property type="match status" value="1"/>
</dbReference>
<comment type="caution">
    <text evidence="2">The sequence shown here is derived from an EMBL/GenBank/DDBJ whole genome shotgun (WGS) entry which is preliminary data.</text>
</comment>
<feature type="non-terminal residue" evidence="2">
    <location>
        <position position="1"/>
    </location>
</feature>
<evidence type="ECO:0000259" key="1">
    <source>
        <dbReference type="Pfam" id="PF15045"/>
    </source>
</evidence>
<protein>
    <recommendedName>
        <fullName evidence="1">Aftiphilin clathrin-binding box domain-containing protein</fullName>
    </recommendedName>
</protein>
<dbReference type="PANTHER" id="PTHR16156:SF7">
    <property type="entry name" value="CLATHRIN BINDING BOX OF AFTIPHILIN CONTAINING 1"/>
    <property type="match status" value="1"/>
</dbReference>
<evidence type="ECO:0000313" key="2">
    <source>
        <dbReference type="EMBL" id="ETE71878.1"/>
    </source>
</evidence>
<dbReference type="Proteomes" id="UP000018936">
    <property type="component" value="Unassembled WGS sequence"/>
</dbReference>
<dbReference type="EMBL" id="AZIM01000299">
    <property type="protein sequence ID" value="ETE71878.1"/>
    <property type="molecule type" value="Genomic_DNA"/>
</dbReference>
<accession>V8PCZ2</accession>